<dbReference type="InterPro" id="IPR050344">
    <property type="entry name" value="Peptidase_M1_aminopeptidases"/>
</dbReference>
<keyword evidence="13" id="KW-0325">Glycoprotein</keyword>
<dbReference type="PRINTS" id="PR00756">
    <property type="entry name" value="ALADIPTASE"/>
</dbReference>
<keyword evidence="10" id="KW-1133">Transmembrane helix</keyword>
<dbReference type="InterPro" id="IPR014782">
    <property type="entry name" value="Peptidase_M1_dom"/>
</dbReference>
<dbReference type="SUPFAM" id="SSF63737">
    <property type="entry name" value="Leukotriene A4 hydrolase N-terminal domain"/>
    <property type="match status" value="1"/>
</dbReference>
<keyword evidence="4" id="KW-0645">Protease</keyword>
<feature type="non-terminal residue" evidence="19">
    <location>
        <position position="1"/>
    </location>
</feature>
<keyword evidence="3" id="KW-0031">Aminopeptidase</keyword>
<keyword evidence="8 15" id="KW-0862">Zinc</keyword>
<keyword evidence="6 15" id="KW-0479">Metal-binding</keyword>
<keyword evidence="12" id="KW-0472">Membrane</keyword>
<keyword evidence="5" id="KW-0812">Transmembrane</keyword>
<dbReference type="PANTHER" id="PTHR11533:SF299">
    <property type="entry name" value="AMINOPEPTIDASE"/>
    <property type="match status" value="1"/>
</dbReference>
<evidence type="ECO:0000256" key="5">
    <source>
        <dbReference type="ARBA" id="ARBA00022692"/>
    </source>
</evidence>
<evidence type="ECO:0000259" key="18">
    <source>
        <dbReference type="Pfam" id="PF17900"/>
    </source>
</evidence>
<feature type="binding site" evidence="15">
    <location>
        <position position="328"/>
    </location>
    <ligand>
        <name>Zn(2+)</name>
        <dbReference type="ChEBI" id="CHEBI:29105"/>
        <note>catalytic</note>
    </ligand>
</feature>
<dbReference type="Gene3D" id="1.10.390.10">
    <property type="entry name" value="Neutral Protease Domain 2"/>
    <property type="match status" value="1"/>
</dbReference>
<dbReference type="GO" id="GO:0008270">
    <property type="term" value="F:zinc ion binding"/>
    <property type="evidence" value="ECO:0007669"/>
    <property type="project" value="InterPro"/>
</dbReference>
<comment type="subcellular location">
    <subcellularLocation>
        <location evidence="1">Membrane</location>
        <topology evidence="1">Single-pass type II membrane protein</topology>
    </subcellularLocation>
</comment>
<comment type="similarity">
    <text evidence="2">Belongs to the peptidase M1 family.</text>
</comment>
<dbReference type="InterPro" id="IPR042097">
    <property type="entry name" value="Aminopeptidase_N-like_N_sf"/>
</dbReference>
<evidence type="ECO:0000256" key="13">
    <source>
        <dbReference type="ARBA" id="ARBA00023180"/>
    </source>
</evidence>
<comment type="cofactor">
    <cofactor evidence="15">
        <name>Zn(2+)</name>
        <dbReference type="ChEBI" id="CHEBI:29105"/>
    </cofactor>
    <text evidence="15">Binds 1 zinc ion per subunit.</text>
</comment>
<feature type="site" description="Transition state stabilizer" evidence="16">
    <location>
        <position position="410"/>
    </location>
</feature>
<gene>
    <name evidence="19" type="ORF">TRIADDRAFT_984</name>
</gene>
<dbReference type="eggNOG" id="KOG1046">
    <property type="taxonomic scope" value="Eukaryota"/>
</dbReference>
<dbReference type="OMA" id="TISQHAY"/>
<dbReference type="EMBL" id="DS985248">
    <property type="protein sequence ID" value="EDV22859.1"/>
    <property type="molecule type" value="Genomic_DNA"/>
</dbReference>
<keyword evidence="7" id="KW-0378">Hydrolase</keyword>
<dbReference type="InterPro" id="IPR045357">
    <property type="entry name" value="Aminopeptidase_N-like_N"/>
</dbReference>
<evidence type="ECO:0000256" key="12">
    <source>
        <dbReference type="ARBA" id="ARBA00023136"/>
    </source>
</evidence>
<dbReference type="InParanoid" id="B3S2W1"/>
<organism evidence="19 20">
    <name type="scientific">Trichoplax adhaerens</name>
    <name type="common">Trichoplax reptans</name>
    <dbReference type="NCBI Taxonomy" id="10228"/>
    <lineage>
        <taxon>Eukaryota</taxon>
        <taxon>Metazoa</taxon>
        <taxon>Placozoa</taxon>
        <taxon>Uniplacotomia</taxon>
        <taxon>Trichoplacea</taxon>
        <taxon>Trichoplacidae</taxon>
        <taxon>Trichoplax</taxon>
    </lineage>
</organism>
<feature type="binding site" evidence="15">
    <location>
        <position position="347"/>
    </location>
    <ligand>
        <name>Zn(2+)</name>
        <dbReference type="ChEBI" id="CHEBI:29105"/>
        <note>catalytic</note>
    </ligand>
</feature>
<feature type="binding site" evidence="15">
    <location>
        <position position="324"/>
    </location>
    <ligand>
        <name>Zn(2+)</name>
        <dbReference type="ChEBI" id="CHEBI:29105"/>
        <note>catalytic</note>
    </ligand>
</feature>
<sequence length="496" mass="57825">SSQFNSSIIENDTTFDRIERLPDEIKPLHYEIDLQPNYQQLYIIGRSKIEILCLNRTDRIVLHKKDIDIQRMAVYGNGLKYHILNVQQDLKNELFHIQLDHHLIGGHHYQLHLWFKSQIVVNRRYGFYRSYYQNRSKQTRYLYVTQLSPTDARMVFPCFDEPSMKSTFKLSITCLPGYSALSNMPVQSYSILPNGHTLVSFATTVKMSTYLVGFVVSDFENLARYSSNVALIDYYFQVRTWTSKENIKQTQDALKLATAYISLFSNLFNITFPLPKLDLVAIPDFAVAGMENWGLITIMQDKLLCDMQYCSMRNYASTASVLAHEIAHQWFGNLVTMKWWNDLWLKEGFATFASQLGCKFMNRDLNLCRFIVSAAHENAMQFDSSIYSHPIHQPIESQINIKSQFDSISYRKAASLIRMLYHYIGPSSFVQGVQKFLRKYEYGNANNHDLWRSFTEVNDLINVGEVMDTWIYQKNYPLLTMKIKSNMVNISQSPFM</sequence>
<name>B3S2W1_TRIAD</name>
<dbReference type="GO" id="GO:0043171">
    <property type="term" value="P:peptide catabolic process"/>
    <property type="evidence" value="ECO:0000318"/>
    <property type="project" value="GO_Central"/>
</dbReference>
<dbReference type="FunFam" id="2.60.40.1730:FF:000012">
    <property type="entry name" value="Aminopeptidase N"/>
    <property type="match status" value="1"/>
</dbReference>
<dbReference type="Gene3D" id="2.60.40.1730">
    <property type="entry name" value="tricorn interacting facor f3 domain"/>
    <property type="match status" value="1"/>
</dbReference>
<feature type="non-terminal residue" evidence="19">
    <location>
        <position position="496"/>
    </location>
</feature>
<protein>
    <submittedName>
        <fullName evidence="19">Uncharacterized protein</fullName>
    </submittedName>
</protein>
<dbReference type="Proteomes" id="UP000009022">
    <property type="component" value="Unassembled WGS sequence"/>
</dbReference>
<dbReference type="FunFam" id="1.10.390.10:FF:000006">
    <property type="entry name" value="Puromycin-sensitive aminopeptidase"/>
    <property type="match status" value="1"/>
</dbReference>
<dbReference type="KEGG" id="tad:TRIADDRAFT_984"/>
<feature type="active site" description="Proton acceptor" evidence="14">
    <location>
        <position position="325"/>
    </location>
</feature>
<evidence type="ECO:0000256" key="15">
    <source>
        <dbReference type="PIRSR" id="PIRSR634016-3"/>
    </source>
</evidence>
<dbReference type="GeneID" id="6755937"/>
<dbReference type="CTD" id="6755937"/>
<evidence type="ECO:0000256" key="14">
    <source>
        <dbReference type="PIRSR" id="PIRSR634016-1"/>
    </source>
</evidence>
<evidence type="ECO:0000256" key="6">
    <source>
        <dbReference type="ARBA" id="ARBA00022723"/>
    </source>
</evidence>
<keyword evidence="9" id="KW-0735">Signal-anchor</keyword>
<evidence type="ECO:0000256" key="1">
    <source>
        <dbReference type="ARBA" id="ARBA00004606"/>
    </source>
</evidence>
<keyword evidence="11" id="KW-0482">Metalloprotease</keyword>
<dbReference type="AlphaFoldDB" id="B3S2W1"/>
<proteinExistence type="inferred from homology"/>
<dbReference type="CDD" id="cd09601">
    <property type="entry name" value="M1_APN-Q_like"/>
    <property type="match status" value="1"/>
</dbReference>
<evidence type="ECO:0000256" key="4">
    <source>
        <dbReference type="ARBA" id="ARBA00022670"/>
    </source>
</evidence>
<feature type="domain" description="Peptidase M1 membrane alanine aminopeptidase" evidence="17">
    <location>
        <begin position="253"/>
        <end position="470"/>
    </location>
</feature>
<dbReference type="GO" id="GO:0006508">
    <property type="term" value="P:proteolysis"/>
    <property type="evidence" value="ECO:0000318"/>
    <property type="project" value="GO_Central"/>
</dbReference>
<evidence type="ECO:0000256" key="11">
    <source>
        <dbReference type="ARBA" id="ARBA00023049"/>
    </source>
</evidence>
<evidence type="ECO:0000259" key="17">
    <source>
        <dbReference type="Pfam" id="PF01433"/>
    </source>
</evidence>
<dbReference type="InterPro" id="IPR034016">
    <property type="entry name" value="M1_APN-typ"/>
</dbReference>
<evidence type="ECO:0000256" key="8">
    <source>
        <dbReference type="ARBA" id="ARBA00022833"/>
    </source>
</evidence>
<evidence type="ECO:0000256" key="2">
    <source>
        <dbReference type="ARBA" id="ARBA00010136"/>
    </source>
</evidence>
<evidence type="ECO:0000256" key="16">
    <source>
        <dbReference type="PIRSR" id="PIRSR634016-4"/>
    </source>
</evidence>
<dbReference type="PANTHER" id="PTHR11533">
    <property type="entry name" value="PROTEASE M1 ZINC METALLOPROTEASE"/>
    <property type="match status" value="1"/>
</dbReference>
<dbReference type="GO" id="GO:0070006">
    <property type="term" value="F:metalloaminopeptidase activity"/>
    <property type="evidence" value="ECO:0000318"/>
    <property type="project" value="GO_Central"/>
</dbReference>
<keyword evidence="20" id="KW-1185">Reference proteome</keyword>
<dbReference type="InterPro" id="IPR027268">
    <property type="entry name" value="Peptidase_M4/M1_CTD_sf"/>
</dbReference>
<evidence type="ECO:0000313" key="20">
    <source>
        <dbReference type="Proteomes" id="UP000009022"/>
    </source>
</evidence>
<reference evidence="19 20" key="1">
    <citation type="journal article" date="2008" name="Nature">
        <title>The Trichoplax genome and the nature of placozoans.</title>
        <authorList>
            <person name="Srivastava M."/>
            <person name="Begovic E."/>
            <person name="Chapman J."/>
            <person name="Putnam N.H."/>
            <person name="Hellsten U."/>
            <person name="Kawashima T."/>
            <person name="Kuo A."/>
            <person name="Mitros T."/>
            <person name="Salamov A."/>
            <person name="Carpenter M.L."/>
            <person name="Signorovitch A.Y."/>
            <person name="Moreno M.A."/>
            <person name="Kamm K."/>
            <person name="Grimwood J."/>
            <person name="Schmutz J."/>
            <person name="Shapiro H."/>
            <person name="Grigoriev I.V."/>
            <person name="Buss L.W."/>
            <person name="Schierwater B."/>
            <person name="Dellaporta S.L."/>
            <person name="Rokhsar D.S."/>
        </authorList>
    </citation>
    <scope>NUCLEOTIDE SEQUENCE [LARGE SCALE GENOMIC DNA]</scope>
    <source>
        <strain evidence="19 20">Grell-BS-1999</strain>
    </source>
</reference>
<evidence type="ECO:0000256" key="3">
    <source>
        <dbReference type="ARBA" id="ARBA00022438"/>
    </source>
</evidence>
<evidence type="ECO:0000256" key="10">
    <source>
        <dbReference type="ARBA" id="ARBA00022989"/>
    </source>
</evidence>
<feature type="domain" description="Aminopeptidase N-like N-terminal" evidence="18">
    <location>
        <begin position="26"/>
        <end position="211"/>
    </location>
</feature>
<dbReference type="RefSeq" id="XP_002114725.1">
    <property type="nucleotide sequence ID" value="XM_002114689.1"/>
</dbReference>
<dbReference type="Pfam" id="PF17900">
    <property type="entry name" value="Peptidase_M1_N"/>
    <property type="match status" value="1"/>
</dbReference>
<dbReference type="GO" id="GO:0016020">
    <property type="term" value="C:membrane"/>
    <property type="evidence" value="ECO:0007669"/>
    <property type="project" value="UniProtKB-SubCell"/>
</dbReference>
<dbReference type="PhylomeDB" id="B3S2W1"/>
<dbReference type="SUPFAM" id="SSF55486">
    <property type="entry name" value="Metalloproteases ('zincins'), catalytic domain"/>
    <property type="match status" value="1"/>
</dbReference>
<evidence type="ECO:0000256" key="7">
    <source>
        <dbReference type="ARBA" id="ARBA00022801"/>
    </source>
</evidence>
<dbReference type="Pfam" id="PF01433">
    <property type="entry name" value="Peptidase_M1"/>
    <property type="match status" value="1"/>
</dbReference>
<evidence type="ECO:0000313" key="19">
    <source>
        <dbReference type="EMBL" id="EDV22859.1"/>
    </source>
</evidence>
<dbReference type="OrthoDB" id="510539at2759"/>
<dbReference type="HOGENOM" id="CLU_003705_4_5_1"/>
<accession>B3S2W1</accession>
<dbReference type="InterPro" id="IPR001930">
    <property type="entry name" value="Peptidase_M1"/>
</dbReference>
<evidence type="ECO:0000256" key="9">
    <source>
        <dbReference type="ARBA" id="ARBA00022968"/>
    </source>
</evidence>